<evidence type="ECO:0000313" key="8">
    <source>
        <dbReference type="Proteomes" id="UP000694544"/>
    </source>
</evidence>
<feature type="domain" description="Phospholipase A2-like central" evidence="6">
    <location>
        <begin position="26"/>
        <end position="69"/>
    </location>
</feature>
<dbReference type="GO" id="GO:0006644">
    <property type="term" value="P:phospholipid metabolic process"/>
    <property type="evidence" value="ECO:0007669"/>
    <property type="project" value="InterPro"/>
</dbReference>
<dbReference type="GeneTree" id="ENSGT00940000159042"/>
<evidence type="ECO:0000256" key="4">
    <source>
        <dbReference type="PIRSR" id="PIRSR601211-2"/>
    </source>
</evidence>
<reference evidence="7" key="1">
    <citation type="submission" date="2025-08" db="UniProtKB">
        <authorList>
            <consortium name="Ensembl"/>
        </authorList>
    </citation>
    <scope>IDENTIFICATION</scope>
</reference>
<dbReference type="Pfam" id="PF00068">
    <property type="entry name" value="Phospholip_A2_1"/>
    <property type="match status" value="1"/>
</dbReference>
<keyword evidence="4" id="KW-0479">Metal-binding</keyword>
<protein>
    <recommendedName>
        <fullName evidence="6">Phospholipase A2-like central domain-containing protein</fullName>
    </recommendedName>
</protein>
<dbReference type="Ensembl" id="ENSMMST00000028674.1">
    <property type="protein sequence ID" value="ENSMMSP00000025979.1"/>
    <property type="gene ID" value="ENSMMSG00000019575.1"/>
</dbReference>
<dbReference type="SUPFAM" id="SSF48619">
    <property type="entry name" value="Phospholipase A2, PLA2"/>
    <property type="match status" value="1"/>
</dbReference>
<dbReference type="InterPro" id="IPR016090">
    <property type="entry name" value="PLA2-like_dom"/>
</dbReference>
<comment type="cofactor">
    <cofactor evidence="4">
        <name>Ca(2+)</name>
        <dbReference type="ChEBI" id="CHEBI:29108"/>
    </cofactor>
    <text evidence="4">Binds 1 Ca(2+) ion per subunit.</text>
</comment>
<dbReference type="AlphaFoldDB" id="A0A8C6E8B1"/>
<feature type="binding site" evidence="4">
    <location>
        <position position="48"/>
    </location>
    <ligand>
        <name>Ca(2+)</name>
        <dbReference type="ChEBI" id="CHEBI:29108"/>
    </ligand>
</feature>
<evidence type="ECO:0000313" key="7">
    <source>
        <dbReference type="Ensembl" id="ENSMMSP00000025979.1"/>
    </source>
</evidence>
<organism evidence="7 8">
    <name type="scientific">Moschus moschiferus</name>
    <name type="common">Siberian musk deer</name>
    <name type="synonym">Moschus sibiricus</name>
    <dbReference type="NCBI Taxonomy" id="68415"/>
    <lineage>
        <taxon>Eukaryota</taxon>
        <taxon>Metazoa</taxon>
        <taxon>Chordata</taxon>
        <taxon>Craniata</taxon>
        <taxon>Vertebrata</taxon>
        <taxon>Euteleostomi</taxon>
        <taxon>Mammalia</taxon>
        <taxon>Eutheria</taxon>
        <taxon>Laurasiatheria</taxon>
        <taxon>Artiodactyla</taxon>
        <taxon>Ruminantia</taxon>
        <taxon>Pecora</taxon>
        <taxon>Moschidae</taxon>
        <taxon>Moschus</taxon>
    </lineage>
</organism>
<dbReference type="GO" id="GO:0016042">
    <property type="term" value="P:lipid catabolic process"/>
    <property type="evidence" value="ECO:0007669"/>
    <property type="project" value="InterPro"/>
</dbReference>
<dbReference type="GO" id="GO:0047498">
    <property type="term" value="F:calcium-dependent phospholipase A2 activity"/>
    <property type="evidence" value="ECO:0007669"/>
    <property type="project" value="TreeGrafter"/>
</dbReference>
<dbReference type="GO" id="GO:0005509">
    <property type="term" value="F:calcium ion binding"/>
    <property type="evidence" value="ECO:0007669"/>
    <property type="project" value="InterPro"/>
</dbReference>
<dbReference type="GO" id="GO:0050482">
    <property type="term" value="P:arachidonate secretion"/>
    <property type="evidence" value="ECO:0007669"/>
    <property type="project" value="InterPro"/>
</dbReference>
<evidence type="ECO:0000256" key="2">
    <source>
        <dbReference type="ARBA" id="ARBA00007056"/>
    </source>
</evidence>
<comment type="similarity">
    <text evidence="2">Belongs to the phospholipase A2 family.</text>
</comment>
<feature type="region of interest" description="Disordered" evidence="5">
    <location>
        <begin position="55"/>
        <end position="109"/>
    </location>
</feature>
<dbReference type="InterPro" id="IPR001211">
    <property type="entry name" value="PLA2"/>
</dbReference>
<dbReference type="Proteomes" id="UP000694544">
    <property type="component" value="Unplaced"/>
</dbReference>
<feature type="binding site" evidence="4">
    <location>
        <position position="50"/>
    </location>
    <ligand>
        <name>Ca(2+)</name>
        <dbReference type="ChEBI" id="CHEBI:29108"/>
    </ligand>
</feature>
<dbReference type="GO" id="GO:0005543">
    <property type="term" value="F:phospholipid binding"/>
    <property type="evidence" value="ECO:0007669"/>
    <property type="project" value="TreeGrafter"/>
</dbReference>
<dbReference type="InterPro" id="IPR036444">
    <property type="entry name" value="PLipase_A2_dom_sf"/>
</dbReference>
<sequence length="109" mass="12125">IKSLGLAVSLTFLHPGSGDHTRVRPQLGEMLFCLTSRCPEDFESYGCYCGQEGQGEPRDALDSLQSERDGQFNRTPPTITHAVRTQRKQWGTQPGDELEKDSESRTGQV</sequence>
<keyword evidence="3" id="KW-0964">Secreted</keyword>
<evidence type="ECO:0000256" key="3">
    <source>
        <dbReference type="ARBA" id="ARBA00022525"/>
    </source>
</evidence>
<reference evidence="7" key="2">
    <citation type="submission" date="2025-09" db="UniProtKB">
        <authorList>
            <consortium name="Ensembl"/>
        </authorList>
    </citation>
    <scope>IDENTIFICATION</scope>
</reference>
<dbReference type="Gene3D" id="1.20.90.10">
    <property type="entry name" value="Phospholipase A2 domain"/>
    <property type="match status" value="1"/>
</dbReference>
<dbReference type="PANTHER" id="PTHR11716:SF1">
    <property type="entry name" value="OTOCONIN-90"/>
    <property type="match status" value="1"/>
</dbReference>
<evidence type="ECO:0000259" key="6">
    <source>
        <dbReference type="Pfam" id="PF00068"/>
    </source>
</evidence>
<proteinExistence type="inferred from homology"/>
<dbReference type="GO" id="GO:0031012">
    <property type="term" value="C:extracellular matrix"/>
    <property type="evidence" value="ECO:0007669"/>
    <property type="project" value="TreeGrafter"/>
</dbReference>
<keyword evidence="4" id="KW-0106">Calcium</keyword>
<dbReference type="GO" id="GO:0005576">
    <property type="term" value="C:extracellular region"/>
    <property type="evidence" value="ECO:0007669"/>
    <property type="project" value="UniProtKB-SubCell"/>
</dbReference>
<keyword evidence="8" id="KW-1185">Reference proteome</keyword>
<dbReference type="PANTHER" id="PTHR11716">
    <property type="entry name" value="PHOSPHOLIPASE A2 FAMILY MEMBER"/>
    <property type="match status" value="1"/>
</dbReference>
<feature type="compositionally biased region" description="Basic and acidic residues" evidence="5">
    <location>
        <begin position="55"/>
        <end position="71"/>
    </location>
</feature>
<name>A0A8C6E8B1_MOSMO</name>
<accession>A0A8C6E8B1</accession>
<evidence type="ECO:0000256" key="5">
    <source>
        <dbReference type="SAM" id="MobiDB-lite"/>
    </source>
</evidence>
<comment type="subcellular location">
    <subcellularLocation>
        <location evidence="1">Secreted</location>
    </subcellularLocation>
</comment>
<evidence type="ECO:0000256" key="1">
    <source>
        <dbReference type="ARBA" id="ARBA00004613"/>
    </source>
</evidence>